<evidence type="ECO:0000313" key="5">
    <source>
        <dbReference type="EMBL" id="PKV81532.1"/>
    </source>
</evidence>
<keyword evidence="6" id="KW-1185">Reference proteome</keyword>
<evidence type="ECO:0000256" key="1">
    <source>
        <dbReference type="ARBA" id="ARBA00022553"/>
    </source>
</evidence>
<keyword evidence="3 5" id="KW-0808">Transferase</keyword>
<dbReference type="Pfam" id="PF05724">
    <property type="entry name" value="TPMT"/>
    <property type="match status" value="1"/>
</dbReference>
<dbReference type="CDD" id="cd02440">
    <property type="entry name" value="AdoMet_MTases"/>
    <property type="match status" value="1"/>
</dbReference>
<dbReference type="Proteomes" id="UP000233766">
    <property type="component" value="Unassembled WGS sequence"/>
</dbReference>
<keyword evidence="2 5" id="KW-0489">Methyltransferase</keyword>
<name>A0A2N3VIS9_9NOCA</name>
<dbReference type="EMBL" id="PJMW01000002">
    <property type="protein sequence ID" value="PKV81532.1"/>
    <property type="molecule type" value="Genomic_DNA"/>
</dbReference>
<comment type="caution">
    <text evidence="5">The sequence shown here is derived from an EMBL/GenBank/DDBJ whole genome shotgun (WGS) entry which is preliminary data.</text>
</comment>
<accession>A0A2N3VIS9</accession>
<gene>
    <name evidence="5" type="ORF">ATK86_6000</name>
</gene>
<dbReference type="GO" id="GO:0032259">
    <property type="term" value="P:methylation"/>
    <property type="evidence" value="ECO:0007669"/>
    <property type="project" value="UniProtKB-KW"/>
</dbReference>
<dbReference type="AlphaFoldDB" id="A0A2N3VIS9"/>
<protein>
    <submittedName>
        <fullName evidence="5">Thiopurine S-methyltransferase</fullName>
    </submittedName>
</protein>
<dbReference type="PANTHER" id="PTHR32183:SF6">
    <property type="entry name" value="CYSTEINE SULFINATE DESULFINASE_CYSTEINE DESULFURASE AND RELATED ENZYMES"/>
    <property type="match status" value="1"/>
</dbReference>
<evidence type="ECO:0000313" key="6">
    <source>
        <dbReference type="Proteomes" id="UP000233766"/>
    </source>
</evidence>
<dbReference type="PROSITE" id="PS51585">
    <property type="entry name" value="SAM_MT_TPMT"/>
    <property type="match status" value="1"/>
</dbReference>
<reference evidence="5 6" key="1">
    <citation type="submission" date="2017-12" db="EMBL/GenBank/DDBJ databases">
        <title>Sequencing the genomes of 1000 Actinobacteria strains.</title>
        <authorList>
            <person name="Klenk H.-P."/>
        </authorList>
    </citation>
    <scope>NUCLEOTIDE SEQUENCE [LARGE SCALE GENOMIC DNA]</scope>
    <source>
        <strain evidence="5 6">DSM 44489</strain>
    </source>
</reference>
<dbReference type="InterPro" id="IPR008854">
    <property type="entry name" value="TPMT"/>
</dbReference>
<dbReference type="SUPFAM" id="SSF53335">
    <property type="entry name" value="S-adenosyl-L-methionine-dependent methyltransferases"/>
    <property type="match status" value="1"/>
</dbReference>
<evidence type="ECO:0000256" key="3">
    <source>
        <dbReference type="ARBA" id="ARBA00022679"/>
    </source>
</evidence>
<dbReference type="PANTHER" id="PTHR32183">
    <property type="match status" value="1"/>
</dbReference>
<keyword evidence="1" id="KW-0597">Phosphoprotein</keyword>
<dbReference type="InterPro" id="IPR029063">
    <property type="entry name" value="SAM-dependent_MTases_sf"/>
</dbReference>
<evidence type="ECO:0000256" key="2">
    <source>
        <dbReference type="ARBA" id="ARBA00022603"/>
    </source>
</evidence>
<proteinExistence type="predicted"/>
<dbReference type="Gene3D" id="3.40.50.150">
    <property type="entry name" value="Vaccinia Virus protein VP39"/>
    <property type="match status" value="1"/>
</dbReference>
<keyword evidence="4" id="KW-0949">S-adenosyl-L-methionine</keyword>
<organism evidence="5 6">
    <name type="scientific">Nocardia fluminea</name>
    <dbReference type="NCBI Taxonomy" id="134984"/>
    <lineage>
        <taxon>Bacteria</taxon>
        <taxon>Bacillati</taxon>
        <taxon>Actinomycetota</taxon>
        <taxon>Actinomycetes</taxon>
        <taxon>Mycobacteriales</taxon>
        <taxon>Nocardiaceae</taxon>
        <taxon>Nocardia</taxon>
    </lineage>
</organism>
<evidence type="ECO:0000256" key="4">
    <source>
        <dbReference type="ARBA" id="ARBA00022691"/>
    </source>
</evidence>
<sequence length="230" mass="24858">MVKTGPMTDAQPSADRRLAAQALAANDPTGWFEPLYAEAAAGTSVVPWDRDAPNPLLVEWLRTAAVPQGARAMVIGCGYGTDAEFVASRGIRTTAFDISPTAIRGARARFPHSPVTYKVADLLDPPPSWRHAFDLVIESITVQSLPPEVRSLAITGIRGLLAPDATLLVIADISKTPATHGPPWPLTRADIDSFTAPDLTPVRIETVPRPDASGLHRWRAEFHRPRQATH</sequence>
<dbReference type="GO" id="GO:0008757">
    <property type="term" value="F:S-adenosylmethionine-dependent methyltransferase activity"/>
    <property type="evidence" value="ECO:0007669"/>
    <property type="project" value="InterPro"/>
</dbReference>